<sequence>SINVILQGVLAKDFSQAVNQGDEVVACGFAVEKSPTLHIDKLHPCNLQLSGDAACVFVRNVCILSPKPTYIRLDELKAGTVVCVYGVVVFFKPPFRSRGTDFCSSLKITDQSNQKIRCNVFCEKLEDHPKIFQIGDIIRMHRVKTQLFNDSIMLVNTFGFSAVTFNGVVGGPVEPRTSSRSFNFDQEDVRTVEKLRSWAAGEAILPPVPTIPLSAIQPKAYFDLTCQLLAKAPVDTTRTLLRVWDGTRCPHKLLKVMVKPDVMEGPSSFSAEKETLIADILVYDNHVEFARQLKPGDFLRIYNLRALPGSSKGPGLTSSQAEEVDHLAFHLHGGTAYGRGIRVLPENSPDVQELKRVTGAFAKDKEPNDSMLLEIWSTPPQSPPGMKRYPPSSALDLRCCHDVQQVALSELKQCQPGHFHHVRARLKSYEPRRLHQALKLYCRKCSTMQDVPDDELLTGIFSEASRTSAPCSPPPWALSGQAAVPLASSRRTLSIHLSTHLVCQCKPKELLFVMGSTLEETMQLTTGYQNVVPVRAPGGHMTLLELTAPYLFRGRRRYYGSELIISRRRCFCSAALGVQPLQFVLLMKLQLLDATDTLDVFLWRDAVSLELNPL</sequence>
<dbReference type="STRING" id="94237.ENSMMOP00000024844"/>
<evidence type="ECO:0000256" key="9">
    <source>
        <dbReference type="ARBA" id="ARBA00084040"/>
    </source>
</evidence>
<keyword evidence="7" id="KW-0238">DNA-binding</keyword>
<dbReference type="Pfam" id="PF16686">
    <property type="entry name" value="POT1PC"/>
    <property type="match status" value="1"/>
</dbReference>
<dbReference type="Pfam" id="PF21375">
    <property type="entry name" value="POT1_C_insert"/>
    <property type="match status" value="1"/>
</dbReference>
<evidence type="ECO:0000256" key="5">
    <source>
        <dbReference type="ARBA" id="ARBA00022454"/>
    </source>
</evidence>
<dbReference type="PANTHER" id="PTHR14513:SF0">
    <property type="entry name" value="PROTECTION OF TELOMERES PROTEIN 1"/>
    <property type="match status" value="1"/>
</dbReference>
<dbReference type="SMART" id="SM00976">
    <property type="entry name" value="Telo_bind"/>
    <property type="match status" value="1"/>
</dbReference>
<evidence type="ECO:0000256" key="1">
    <source>
        <dbReference type="ARBA" id="ARBA00004123"/>
    </source>
</evidence>
<dbReference type="OMA" id="NHVHLAK"/>
<dbReference type="InterPro" id="IPR032042">
    <property type="entry name" value="POT1PC"/>
</dbReference>
<dbReference type="InterPro" id="IPR048953">
    <property type="entry name" value="POT1_C_insert"/>
</dbReference>
<reference evidence="11" key="1">
    <citation type="submission" date="2025-08" db="UniProtKB">
        <authorList>
            <consortium name="Ensembl"/>
        </authorList>
    </citation>
    <scope>IDENTIFICATION</scope>
</reference>
<dbReference type="GO" id="GO:0032210">
    <property type="term" value="P:regulation of telomere maintenance via telomerase"/>
    <property type="evidence" value="ECO:0007669"/>
    <property type="project" value="TreeGrafter"/>
</dbReference>
<dbReference type="Pfam" id="PF02765">
    <property type="entry name" value="POT1"/>
    <property type="match status" value="1"/>
</dbReference>
<dbReference type="PANTHER" id="PTHR14513">
    <property type="entry name" value="PROTECTION OF TELOMERES 1"/>
    <property type="match status" value="1"/>
</dbReference>
<keyword evidence="6" id="KW-0779">Telomere</keyword>
<reference evidence="11" key="2">
    <citation type="submission" date="2025-09" db="UniProtKB">
        <authorList>
            <consortium name="Ensembl"/>
        </authorList>
    </citation>
    <scope>IDENTIFICATION</scope>
</reference>
<dbReference type="FunFam" id="2.40.50.140:FF:000138">
    <property type="entry name" value="Protection of telomeres 1 homolog"/>
    <property type="match status" value="1"/>
</dbReference>
<evidence type="ECO:0000256" key="4">
    <source>
        <dbReference type="ARBA" id="ARBA00015253"/>
    </source>
</evidence>
<dbReference type="InterPro" id="IPR011564">
    <property type="entry name" value="Telomer_end-bd_POT1/Cdc13"/>
</dbReference>
<dbReference type="CDD" id="cd04497">
    <property type="entry name" value="hPOT1_OB1_like"/>
    <property type="match status" value="1"/>
</dbReference>
<feature type="domain" description="Telomeric single stranded DNA binding POT1/Cdc13" evidence="10">
    <location>
        <begin position="70"/>
        <end position="200"/>
    </location>
</feature>
<evidence type="ECO:0000256" key="7">
    <source>
        <dbReference type="ARBA" id="ARBA00023125"/>
    </source>
</evidence>
<evidence type="ECO:0000256" key="2">
    <source>
        <dbReference type="ARBA" id="ARBA00004574"/>
    </source>
</evidence>
<comment type="subcellular location">
    <subcellularLocation>
        <location evidence="2">Chromosome</location>
        <location evidence="2">Telomere</location>
    </subcellularLocation>
    <subcellularLocation>
        <location evidence="1">Nucleus</location>
    </subcellularLocation>
</comment>
<protein>
    <recommendedName>
        <fullName evidence="4">Protection of telomeres protein 1</fullName>
    </recommendedName>
    <alternativeName>
        <fullName evidence="9">POT1-like telomere end-binding protein</fullName>
    </alternativeName>
</protein>
<evidence type="ECO:0000256" key="3">
    <source>
        <dbReference type="ARBA" id="ARBA00008442"/>
    </source>
</evidence>
<dbReference type="FunFam" id="2.40.50.140:FF:000119">
    <property type="entry name" value="Protection of telomeres 1 homolog"/>
    <property type="match status" value="1"/>
</dbReference>
<evidence type="ECO:0000259" key="10">
    <source>
        <dbReference type="SMART" id="SM00976"/>
    </source>
</evidence>
<keyword evidence="12" id="KW-1185">Reference proteome</keyword>
<keyword evidence="8" id="KW-0539">Nucleus</keyword>
<dbReference type="GO" id="GO:0005654">
    <property type="term" value="C:nucleoplasm"/>
    <property type="evidence" value="ECO:0007669"/>
    <property type="project" value="UniProtKB-ARBA"/>
</dbReference>
<keyword evidence="5" id="KW-0158">Chromosome</keyword>
<dbReference type="SUPFAM" id="SSF50249">
    <property type="entry name" value="Nucleic acid-binding proteins"/>
    <property type="match status" value="2"/>
</dbReference>
<dbReference type="Proteomes" id="UP000261620">
    <property type="component" value="Unplaced"/>
</dbReference>
<dbReference type="GO" id="GO:0016233">
    <property type="term" value="P:telomere capping"/>
    <property type="evidence" value="ECO:0007669"/>
    <property type="project" value="TreeGrafter"/>
</dbReference>
<dbReference type="Ensembl" id="ENSMMOT00000025261.1">
    <property type="protein sequence ID" value="ENSMMOP00000024844.1"/>
    <property type="gene ID" value="ENSMMOG00000018879.1"/>
</dbReference>
<dbReference type="CDD" id="cd04498">
    <property type="entry name" value="hPOT1_OB2"/>
    <property type="match status" value="1"/>
</dbReference>
<dbReference type="InterPro" id="IPR012340">
    <property type="entry name" value="NA-bd_OB-fold"/>
</dbReference>
<proteinExistence type="inferred from homology"/>
<evidence type="ECO:0000256" key="8">
    <source>
        <dbReference type="ARBA" id="ARBA00023242"/>
    </source>
</evidence>
<dbReference type="Gene3D" id="2.40.50.140">
    <property type="entry name" value="Nucleic acid-binding proteins"/>
    <property type="match status" value="2"/>
</dbReference>
<dbReference type="GO" id="GO:0000783">
    <property type="term" value="C:nuclear telomere cap complex"/>
    <property type="evidence" value="ECO:0007669"/>
    <property type="project" value="TreeGrafter"/>
</dbReference>
<dbReference type="GO" id="GO:0098505">
    <property type="term" value="F:G-rich strand telomeric DNA binding"/>
    <property type="evidence" value="ECO:0007669"/>
    <property type="project" value="TreeGrafter"/>
</dbReference>
<evidence type="ECO:0000256" key="6">
    <source>
        <dbReference type="ARBA" id="ARBA00022895"/>
    </source>
</evidence>
<comment type="similarity">
    <text evidence="3">Belongs to the telombin family.</text>
</comment>
<organism evidence="11 12">
    <name type="scientific">Mola mola</name>
    <name type="common">Ocean sunfish</name>
    <name type="synonym">Tetraodon mola</name>
    <dbReference type="NCBI Taxonomy" id="94237"/>
    <lineage>
        <taxon>Eukaryota</taxon>
        <taxon>Metazoa</taxon>
        <taxon>Chordata</taxon>
        <taxon>Craniata</taxon>
        <taxon>Vertebrata</taxon>
        <taxon>Euteleostomi</taxon>
        <taxon>Actinopterygii</taxon>
        <taxon>Neopterygii</taxon>
        <taxon>Teleostei</taxon>
        <taxon>Neoteleostei</taxon>
        <taxon>Acanthomorphata</taxon>
        <taxon>Eupercaria</taxon>
        <taxon>Tetraodontiformes</taxon>
        <taxon>Molidae</taxon>
        <taxon>Mola</taxon>
    </lineage>
</organism>
<dbReference type="GO" id="GO:0010521">
    <property type="term" value="F:telomerase inhibitor activity"/>
    <property type="evidence" value="ECO:0007669"/>
    <property type="project" value="TreeGrafter"/>
</dbReference>
<accession>A0A3Q3XFP5</accession>
<dbReference type="AlphaFoldDB" id="A0A3Q3XFP5"/>
<evidence type="ECO:0000313" key="11">
    <source>
        <dbReference type="Ensembl" id="ENSMMOP00000024844.1"/>
    </source>
</evidence>
<dbReference type="InterPro" id="IPR028389">
    <property type="entry name" value="POT1"/>
</dbReference>
<name>A0A3Q3XFP5_MOLML</name>
<evidence type="ECO:0000313" key="12">
    <source>
        <dbReference type="Proteomes" id="UP000261620"/>
    </source>
</evidence>